<feature type="transmembrane region" description="Helical" evidence="6">
    <location>
        <begin position="422"/>
        <end position="439"/>
    </location>
</feature>
<dbReference type="Proteomes" id="UP001171751">
    <property type="component" value="Unassembled WGS sequence"/>
</dbReference>
<protein>
    <submittedName>
        <fullName evidence="7">Polysaccharide biosynthesis protein</fullName>
    </submittedName>
</protein>
<sequence length="451" mass="52091">MKVLKDVFRVAFSNIVGFGTSFLINFMLPAILTVADYGHYQQYILFISFTYLFNMGFNDGIYIKYGGKDQEDLDGEEVQQEHNFLLVFQLLMFVAMMAVAIWQRNMIFALFSVATLLDTINNYHANFLQATGRFKVFSNGNVLKSIFNIIILLIAIFIFQTDNYYIYILINISAYLFLTLFFERHYIQQHGWSKTFDPRGKLKIFQVGFLILVSNMSLTFVGNIGRWVANTRYAIEDYAQYAFQNSLLNVILLIVNAVGMVFYNVISRRSDQDLLNTIKQACVFLGIASGLAFFIFKQIILVFFEAYIPSINLLSITFIAIPYIMLSKILIGNLYKTQVPEKIYFRDSIIYLVLSVILVVGTDTIFNNLQMVAIATTLCYILWFVYTTTIKFDYLRNSFKEILILVSHWLVFYLTANVMGTWTGFGAYALYLGVVLIFSRKDIVDMMKMLK</sequence>
<dbReference type="InterPro" id="IPR002797">
    <property type="entry name" value="Polysacc_synth"/>
</dbReference>
<feature type="transmembrane region" description="Helical" evidence="6">
    <location>
        <begin position="247"/>
        <end position="266"/>
    </location>
</feature>
<feature type="transmembrane region" description="Helical" evidence="6">
    <location>
        <begin position="204"/>
        <end position="227"/>
    </location>
</feature>
<feature type="transmembrane region" description="Helical" evidence="6">
    <location>
        <begin position="43"/>
        <end position="63"/>
    </location>
</feature>
<keyword evidence="5 6" id="KW-0472">Membrane</keyword>
<keyword evidence="2" id="KW-1003">Cell membrane</keyword>
<feature type="transmembrane region" description="Helical" evidence="6">
    <location>
        <begin position="136"/>
        <end position="158"/>
    </location>
</feature>
<evidence type="ECO:0000256" key="2">
    <source>
        <dbReference type="ARBA" id="ARBA00022475"/>
    </source>
</evidence>
<dbReference type="GO" id="GO:0005886">
    <property type="term" value="C:plasma membrane"/>
    <property type="evidence" value="ECO:0007669"/>
    <property type="project" value="UniProtKB-SubCell"/>
</dbReference>
<dbReference type="Pfam" id="PF01943">
    <property type="entry name" value="Polysacc_synt"/>
    <property type="match status" value="1"/>
</dbReference>
<organism evidence="7 8">
    <name type="scientific">Atopococcus tabaci</name>
    <dbReference type="NCBI Taxonomy" id="269774"/>
    <lineage>
        <taxon>Bacteria</taxon>
        <taxon>Bacillati</taxon>
        <taxon>Bacillota</taxon>
        <taxon>Bacilli</taxon>
        <taxon>Lactobacillales</taxon>
        <taxon>Carnobacteriaceae</taxon>
        <taxon>Atopococcus</taxon>
    </lineage>
</organism>
<comment type="subcellular location">
    <subcellularLocation>
        <location evidence="1">Cell membrane</location>
        <topology evidence="1">Multi-pass membrane protein</topology>
    </subcellularLocation>
</comment>
<dbReference type="InterPro" id="IPR050833">
    <property type="entry name" value="Poly_Biosynth_Transport"/>
</dbReference>
<reference evidence="7" key="1">
    <citation type="submission" date="2023-07" db="EMBL/GenBank/DDBJ databases">
        <title>Between Cages and Wild: Unraveling the Impact of Captivity on Animal Microbiomes and Antimicrobial Resistance.</title>
        <authorList>
            <person name="Schmartz G.P."/>
            <person name="Rehner J."/>
            <person name="Schuff M.J."/>
            <person name="Becker S.L."/>
            <person name="Kravczyk M."/>
            <person name="Gurevich A."/>
            <person name="Francke R."/>
            <person name="Mueller R."/>
            <person name="Keller V."/>
            <person name="Keller A."/>
        </authorList>
    </citation>
    <scope>NUCLEOTIDE SEQUENCE</scope>
    <source>
        <strain evidence="7">S39M_St_73</strain>
    </source>
</reference>
<evidence type="ECO:0000256" key="6">
    <source>
        <dbReference type="SAM" id="Phobius"/>
    </source>
</evidence>
<feature type="transmembrane region" description="Helical" evidence="6">
    <location>
        <begin position="368"/>
        <end position="386"/>
    </location>
</feature>
<feature type="transmembrane region" description="Helical" evidence="6">
    <location>
        <begin position="164"/>
        <end position="183"/>
    </location>
</feature>
<dbReference type="EMBL" id="JAUNQW010000004">
    <property type="protein sequence ID" value="MDO5457001.1"/>
    <property type="molecule type" value="Genomic_DNA"/>
</dbReference>
<evidence type="ECO:0000313" key="8">
    <source>
        <dbReference type="Proteomes" id="UP001171751"/>
    </source>
</evidence>
<name>A0AA43RK61_9LACT</name>
<keyword evidence="8" id="KW-1185">Reference proteome</keyword>
<keyword evidence="3 6" id="KW-0812">Transmembrane</keyword>
<feature type="transmembrane region" description="Helical" evidence="6">
    <location>
        <begin position="310"/>
        <end position="331"/>
    </location>
</feature>
<evidence type="ECO:0000313" key="7">
    <source>
        <dbReference type="EMBL" id="MDO5457001.1"/>
    </source>
</evidence>
<comment type="caution">
    <text evidence="7">The sequence shown here is derived from an EMBL/GenBank/DDBJ whole genome shotgun (WGS) entry which is preliminary data.</text>
</comment>
<accession>A0AA43RK61</accession>
<gene>
    <name evidence="7" type="ORF">Q4F26_01520</name>
</gene>
<feature type="transmembrane region" description="Helical" evidence="6">
    <location>
        <begin position="84"/>
        <end position="101"/>
    </location>
</feature>
<keyword evidence="4 6" id="KW-1133">Transmembrane helix</keyword>
<evidence type="ECO:0000256" key="4">
    <source>
        <dbReference type="ARBA" id="ARBA00022989"/>
    </source>
</evidence>
<feature type="transmembrane region" description="Helical" evidence="6">
    <location>
        <begin position="7"/>
        <end position="31"/>
    </location>
</feature>
<evidence type="ECO:0000256" key="5">
    <source>
        <dbReference type="ARBA" id="ARBA00023136"/>
    </source>
</evidence>
<evidence type="ECO:0000256" key="3">
    <source>
        <dbReference type="ARBA" id="ARBA00022692"/>
    </source>
</evidence>
<feature type="transmembrane region" description="Helical" evidence="6">
    <location>
        <begin position="343"/>
        <end position="362"/>
    </location>
</feature>
<proteinExistence type="predicted"/>
<evidence type="ECO:0000256" key="1">
    <source>
        <dbReference type="ARBA" id="ARBA00004651"/>
    </source>
</evidence>
<dbReference type="PANTHER" id="PTHR30250">
    <property type="entry name" value="PST FAMILY PREDICTED COLANIC ACID TRANSPORTER"/>
    <property type="match status" value="1"/>
</dbReference>
<dbReference type="AlphaFoldDB" id="A0AA43RK61"/>
<dbReference type="PANTHER" id="PTHR30250:SF11">
    <property type="entry name" value="O-ANTIGEN TRANSPORTER-RELATED"/>
    <property type="match status" value="1"/>
</dbReference>
<feature type="transmembrane region" description="Helical" evidence="6">
    <location>
        <begin position="278"/>
        <end position="304"/>
    </location>
</feature>